<keyword evidence="2" id="KW-1185">Reference proteome</keyword>
<dbReference type="GO" id="GO:0016491">
    <property type="term" value="F:oxidoreductase activity"/>
    <property type="evidence" value="ECO:0007669"/>
    <property type="project" value="UniProtKB-KW"/>
</dbReference>
<dbReference type="Gene3D" id="3.30.2310.20">
    <property type="entry name" value="RelE-like"/>
    <property type="match status" value="1"/>
</dbReference>
<name>A3ISW9_9CHRO</name>
<dbReference type="InterPro" id="IPR007711">
    <property type="entry name" value="HigB-1"/>
</dbReference>
<dbReference type="SUPFAM" id="SSF143011">
    <property type="entry name" value="RelE-like"/>
    <property type="match status" value="1"/>
</dbReference>
<dbReference type="Pfam" id="PF05015">
    <property type="entry name" value="HigB-like_toxin"/>
    <property type="match status" value="1"/>
</dbReference>
<dbReference type="eggNOG" id="COG3549">
    <property type="taxonomic scope" value="Bacteria"/>
</dbReference>
<accession>A3ISW9</accession>
<evidence type="ECO:0000313" key="2">
    <source>
        <dbReference type="Proteomes" id="UP000003781"/>
    </source>
</evidence>
<evidence type="ECO:0000313" key="1">
    <source>
        <dbReference type="EMBL" id="EAZ90400.1"/>
    </source>
</evidence>
<dbReference type="Proteomes" id="UP000003781">
    <property type="component" value="Unassembled WGS sequence"/>
</dbReference>
<reference evidence="1 2" key="1">
    <citation type="submission" date="2007-03" db="EMBL/GenBank/DDBJ databases">
        <authorList>
            <person name="Stal L."/>
            <person name="Ferriera S."/>
            <person name="Johnson J."/>
            <person name="Kravitz S."/>
            <person name="Beeson K."/>
            <person name="Sutton G."/>
            <person name="Rogers Y.-H."/>
            <person name="Friedman R."/>
            <person name="Frazier M."/>
            <person name="Venter J.C."/>
        </authorList>
    </citation>
    <scope>NUCLEOTIDE SEQUENCE [LARGE SCALE GENOMIC DNA]</scope>
    <source>
        <strain evidence="1 2">CCY0110</strain>
    </source>
</reference>
<dbReference type="EC" id="1.6.5.3" evidence="1"/>
<dbReference type="PANTHER" id="PTHR40266">
    <property type="entry name" value="TOXIN HIGB-1"/>
    <property type="match status" value="1"/>
</dbReference>
<organism evidence="1 2">
    <name type="scientific">Crocosphaera chwakensis CCY0110</name>
    <dbReference type="NCBI Taxonomy" id="391612"/>
    <lineage>
        <taxon>Bacteria</taxon>
        <taxon>Bacillati</taxon>
        <taxon>Cyanobacteriota</taxon>
        <taxon>Cyanophyceae</taxon>
        <taxon>Oscillatoriophycideae</taxon>
        <taxon>Chroococcales</taxon>
        <taxon>Aphanothecaceae</taxon>
        <taxon>Crocosphaera</taxon>
        <taxon>Crocosphaera chwakensis</taxon>
    </lineage>
</organism>
<proteinExistence type="predicted"/>
<dbReference type="EMBL" id="AAXW01000025">
    <property type="protein sequence ID" value="EAZ90400.1"/>
    <property type="molecule type" value="Genomic_DNA"/>
</dbReference>
<comment type="caution">
    <text evidence="1">The sequence shown here is derived from an EMBL/GenBank/DDBJ whole genome shotgun (WGS) entry which is preliminary data.</text>
</comment>
<protein>
    <submittedName>
        <fullName evidence="1">NADH dehydrogenase subunit H</fullName>
        <ecNumber evidence="1">1.6.5.3</ecNumber>
    </submittedName>
</protein>
<sequence>MTEGNVVRFKFKTKKIELLYTEEKNAHKYPDVVDKFFDIMSVIEAAESEQDLYALKGLRFEKLSGIRGKERQRSLRLNNQWRLIVVIEKDDQGKYILIIDIVDYH</sequence>
<dbReference type="InterPro" id="IPR035093">
    <property type="entry name" value="RelE/ParE_toxin_dom_sf"/>
</dbReference>
<gene>
    <name evidence="1" type="ORF">CY0110_28744</name>
</gene>
<dbReference type="PANTHER" id="PTHR40266:SF2">
    <property type="entry name" value="TOXIN HIGB-1"/>
    <property type="match status" value="1"/>
</dbReference>
<dbReference type="OrthoDB" id="9801102at2"/>
<dbReference type="AlphaFoldDB" id="A3ISW9"/>
<keyword evidence="1" id="KW-0560">Oxidoreductase</keyword>